<feature type="region of interest" description="Disordered" evidence="1">
    <location>
        <begin position="1"/>
        <end position="23"/>
    </location>
</feature>
<feature type="transmembrane region" description="Helical" evidence="2">
    <location>
        <begin position="121"/>
        <end position="145"/>
    </location>
</feature>
<evidence type="ECO:0000313" key="5">
    <source>
        <dbReference type="Proteomes" id="UP000294933"/>
    </source>
</evidence>
<name>A0A4Y7QJL3_9AGAM</name>
<protein>
    <recommendedName>
        <fullName evidence="3">DUF6535 domain-containing protein</fullName>
    </recommendedName>
</protein>
<dbReference type="VEuPathDB" id="FungiDB:BD410DRAFT_894010"/>
<dbReference type="STRING" id="50990.A0A4Y7QJL3"/>
<keyword evidence="5" id="KW-1185">Reference proteome</keyword>
<evidence type="ECO:0000313" key="4">
    <source>
        <dbReference type="EMBL" id="TDL27844.1"/>
    </source>
</evidence>
<feature type="transmembrane region" description="Helical" evidence="2">
    <location>
        <begin position="214"/>
        <end position="235"/>
    </location>
</feature>
<reference evidence="4 5" key="1">
    <citation type="submission" date="2018-06" db="EMBL/GenBank/DDBJ databases">
        <title>A transcriptomic atlas of mushroom development highlights an independent origin of complex multicellularity.</title>
        <authorList>
            <consortium name="DOE Joint Genome Institute"/>
            <person name="Krizsan K."/>
            <person name="Almasi E."/>
            <person name="Merenyi Z."/>
            <person name="Sahu N."/>
            <person name="Viragh M."/>
            <person name="Koszo T."/>
            <person name="Mondo S."/>
            <person name="Kiss B."/>
            <person name="Balint B."/>
            <person name="Kues U."/>
            <person name="Barry K."/>
            <person name="Hegedus J.C."/>
            <person name="Henrissat B."/>
            <person name="Johnson J."/>
            <person name="Lipzen A."/>
            <person name="Ohm R."/>
            <person name="Nagy I."/>
            <person name="Pangilinan J."/>
            <person name="Yan J."/>
            <person name="Xiong Y."/>
            <person name="Grigoriev I.V."/>
            <person name="Hibbett D.S."/>
            <person name="Nagy L.G."/>
        </authorList>
    </citation>
    <scope>NUCLEOTIDE SEQUENCE [LARGE SCALE GENOMIC DNA]</scope>
    <source>
        <strain evidence="4 5">SZMC22713</strain>
    </source>
</reference>
<proteinExistence type="predicted"/>
<sequence>MMPDFEKDGETIQGYSGKNSDDPSDHMWSLYLAKAENFDKALVESWKGDMDGILIFAGLFSASVTAFIIESYKKLSPDSGDMTVTLLTQISSQLVAISNGTNLNVSSPPAAHLLFHPTSSVIAVNILWFLSLTLALLCALSATLVEQWARNYLQLIERLPAPNKRARIRAYMYEGVKMFRMTAVVEAIPTLLHVSLFFFIIGLVVFLFPINLRVALTLLIVLTAVVILYATVTFLPMRHKNCPYQTPLSSTCWTIMQHFKLLWYHNYDEDFPFPSGKTVIRGSMAEGRTLVAMAPSPKRSQRDEAALDWTLESATDYSELEQFLVAVPAFYRPSQVNEDGLLVALGFHRSVPMLQECILQADVQSPTWRRHAMACMTALHAVVPKLPTIHRNRLSVSFASALEDLRNDSDITIASQAICTKATLASNILFRIAESIPSESKVFDNDAADEQLLLKISEQLPVDELATSLTVRPHKPIEISKPPADVTSNALRILKSDDVIEAADRYLKCCKAYNCPEIGKFFPMNPQFCDIDYYWFFIPERVVRSLDWINRRVICEAEFSVQYLRNPNQDPDGRSTDRAVWGMSWMLRGLRMKRMRKEFFNCGRFMVINTLLTELMQCQHDTRGHSAFILETLHQLIDPSPPDIPRWSPAVSSHRSKLSVNDADQDTQANFIRLIKAAVSPVHGIRPFTVPVVELLIRILSEVEHPTSIASAIDAIDGKQWLLDSKFPLEETVERLRAKLTPQSFGPSM</sequence>
<dbReference type="EMBL" id="ML170158">
    <property type="protein sequence ID" value="TDL27844.1"/>
    <property type="molecule type" value="Genomic_DNA"/>
</dbReference>
<evidence type="ECO:0000259" key="3">
    <source>
        <dbReference type="Pfam" id="PF20153"/>
    </source>
</evidence>
<feature type="transmembrane region" description="Helical" evidence="2">
    <location>
        <begin position="52"/>
        <end position="72"/>
    </location>
</feature>
<dbReference type="InterPro" id="IPR045338">
    <property type="entry name" value="DUF6535"/>
</dbReference>
<evidence type="ECO:0000256" key="1">
    <source>
        <dbReference type="SAM" id="MobiDB-lite"/>
    </source>
</evidence>
<feature type="transmembrane region" description="Helical" evidence="2">
    <location>
        <begin position="187"/>
        <end position="208"/>
    </location>
</feature>
<dbReference type="Pfam" id="PF20153">
    <property type="entry name" value="DUF6535"/>
    <property type="match status" value="1"/>
</dbReference>
<evidence type="ECO:0000256" key="2">
    <source>
        <dbReference type="SAM" id="Phobius"/>
    </source>
</evidence>
<organism evidence="4 5">
    <name type="scientific">Rickenella mellea</name>
    <dbReference type="NCBI Taxonomy" id="50990"/>
    <lineage>
        <taxon>Eukaryota</taxon>
        <taxon>Fungi</taxon>
        <taxon>Dikarya</taxon>
        <taxon>Basidiomycota</taxon>
        <taxon>Agaricomycotina</taxon>
        <taxon>Agaricomycetes</taxon>
        <taxon>Hymenochaetales</taxon>
        <taxon>Rickenellaceae</taxon>
        <taxon>Rickenella</taxon>
    </lineage>
</organism>
<feature type="domain" description="DUF6535" evidence="3">
    <location>
        <begin position="28"/>
        <end position="208"/>
    </location>
</feature>
<keyword evidence="2" id="KW-1133">Transmembrane helix</keyword>
<dbReference type="Proteomes" id="UP000294933">
    <property type="component" value="Unassembled WGS sequence"/>
</dbReference>
<keyword evidence="2" id="KW-0472">Membrane</keyword>
<keyword evidence="2" id="KW-0812">Transmembrane</keyword>
<dbReference type="AlphaFoldDB" id="A0A4Y7QJL3"/>
<feature type="compositionally biased region" description="Basic and acidic residues" evidence="1">
    <location>
        <begin position="1"/>
        <end position="10"/>
    </location>
</feature>
<accession>A0A4Y7QJL3</accession>
<gene>
    <name evidence="4" type="ORF">BD410DRAFT_894010</name>
</gene>